<keyword evidence="4" id="KW-1185">Reference proteome</keyword>
<evidence type="ECO:0000256" key="1">
    <source>
        <dbReference type="SAM" id="Phobius"/>
    </source>
</evidence>
<organism evidence="3 4">
    <name type="scientific">Multifurca ochricompacta</name>
    <dbReference type="NCBI Taxonomy" id="376703"/>
    <lineage>
        <taxon>Eukaryota</taxon>
        <taxon>Fungi</taxon>
        <taxon>Dikarya</taxon>
        <taxon>Basidiomycota</taxon>
        <taxon>Agaricomycotina</taxon>
        <taxon>Agaricomycetes</taxon>
        <taxon>Russulales</taxon>
        <taxon>Russulaceae</taxon>
        <taxon>Multifurca</taxon>
    </lineage>
</organism>
<sequence>MASEHPNWTGDESTEDAVLCMPVDKYKPLRTGTIYTAEEKLHREPPQLATFKVPSHATASIRYGQVPTMASASASAFANDRTRRREREATKRSEIVGRLTRAKDDEHNAFITRMEFLMNRIVQRQGVALPWVEIQGELEAAIATFRAVLRQSEWEAREKTYHDSGLADENSLVRKYNGLAPYAVRRAYYLRDVELERAYKEVIRGCQAVSGFKKYFQTSGSLLAVVSIGGGLVVVVAVYTFVR</sequence>
<feature type="transmembrane region" description="Helical" evidence="1">
    <location>
        <begin position="222"/>
        <end position="242"/>
    </location>
</feature>
<dbReference type="Pfam" id="PF09350">
    <property type="entry name" value="DJC28_CD"/>
    <property type="match status" value="1"/>
</dbReference>
<dbReference type="AlphaFoldDB" id="A0AAD4MAM8"/>
<dbReference type="PANTHER" id="PTHR39394:SF1">
    <property type="entry name" value="DNAJ HOMOLOGUE SUBFAMILY C MEMBER 28 CONSERVED DOMAIN-CONTAINING PROTEIN"/>
    <property type="match status" value="1"/>
</dbReference>
<evidence type="ECO:0000313" key="4">
    <source>
        <dbReference type="Proteomes" id="UP001203297"/>
    </source>
</evidence>
<proteinExistence type="predicted"/>
<dbReference type="Proteomes" id="UP001203297">
    <property type="component" value="Unassembled WGS sequence"/>
</dbReference>
<name>A0AAD4MAM8_9AGAM</name>
<dbReference type="EMBL" id="WTXG01000002">
    <property type="protein sequence ID" value="KAI0306891.1"/>
    <property type="molecule type" value="Genomic_DNA"/>
</dbReference>
<accession>A0AAD4MAM8</accession>
<protein>
    <recommendedName>
        <fullName evidence="2">DnaJ homologue subfamily C member 28 conserved domain-containing protein</fullName>
    </recommendedName>
</protein>
<dbReference type="InterPro" id="IPR018961">
    <property type="entry name" value="DnaJ_homolog_subfam-C_membr-28"/>
</dbReference>
<gene>
    <name evidence="3" type="ORF">B0F90DRAFT_1807630</name>
</gene>
<evidence type="ECO:0000259" key="2">
    <source>
        <dbReference type="Pfam" id="PF09350"/>
    </source>
</evidence>
<reference evidence="3" key="1">
    <citation type="journal article" date="2022" name="New Phytol.">
        <title>Evolutionary transition to the ectomycorrhizal habit in the genomes of a hyperdiverse lineage of mushroom-forming fungi.</title>
        <authorList>
            <person name="Looney B."/>
            <person name="Miyauchi S."/>
            <person name="Morin E."/>
            <person name="Drula E."/>
            <person name="Courty P.E."/>
            <person name="Kohler A."/>
            <person name="Kuo A."/>
            <person name="LaButti K."/>
            <person name="Pangilinan J."/>
            <person name="Lipzen A."/>
            <person name="Riley R."/>
            <person name="Andreopoulos W."/>
            <person name="He G."/>
            <person name="Johnson J."/>
            <person name="Nolan M."/>
            <person name="Tritt A."/>
            <person name="Barry K.W."/>
            <person name="Grigoriev I.V."/>
            <person name="Nagy L.G."/>
            <person name="Hibbett D."/>
            <person name="Henrissat B."/>
            <person name="Matheny P.B."/>
            <person name="Labbe J."/>
            <person name="Martin F.M."/>
        </authorList>
    </citation>
    <scope>NUCLEOTIDE SEQUENCE</scope>
    <source>
        <strain evidence="3">BPL690</strain>
    </source>
</reference>
<comment type="caution">
    <text evidence="3">The sequence shown here is derived from an EMBL/GenBank/DDBJ whole genome shotgun (WGS) entry which is preliminary data.</text>
</comment>
<keyword evidence="1" id="KW-0812">Transmembrane</keyword>
<keyword evidence="1" id="KW-0472">Membrane</keyword>
<dbReference type="PANTHER" id="PTHR39394">
    <property type="entry name" value="YALI0E31793P"/>
    <property type="match status" value="1"/>
</dbReference>
<feature type="domain" description="DnaJ homologue subfamily C member 28 conserved" evidence="2">
    <location>
        <begin position="103"/>
        <end position="146"/>
    </location>
</feature>
<evidence type="ECO:0000313" key="3">
    <source>
        <dbReference type="EMBL" id="KAI0306891.1"/>
    </source>
</evidence>
<keyword evidence="1" id="KW-1133">Transmembrane helix</keyword>